<keyword evidence="5 7" id="KW-1133">Transmembrane helix</keyword>
<organism evidence="8 9">
    <name type="scientific">Cellulomonas denverensis</name>
    <dbReference type="NCBI Taxonomy" id="264297"/>
    <lineage>
        <taxon>Bacteria</taxon>
        <taxon>Bacillati</taxon>
        <taxon>Actinomycetota</taxon>
        <taxon>Actinomycetes</taxon>
        <taxon>Micrococcales</taxon>
        <taxon>Cellulomonadaceae</taxon>
        <taxon>Cellulomonas</taxon>
    </lineage>
</organism>
<reference evidence="8 9" key="1">
    <citation type="submission" date="2020-04" db="EMBL/GenBank/DDBJ databases">
        <title>MicrobeNet Type strains.</title>
        <authorList>
            <person name="Nicholson A.C."/>
        </authorList>
    </citation>
    <scope>NUCLEOTIDE SEQUENCE [LARGE SCALE GENOMIC DNA]</scope>
    <source>
        <strain evidence="8 9">ATCC BAA-788</strain>
    </source>
</reference>
<dbReference type="PANTHER" id="PTHR10464">
    <property type="entry name" value="UREA TRANSPORTER"/>
    <property type="match status" value="1"/>
</dbReference>
<evidence type="ECO:0000256" key="3">
    <source>
        <dbReference type="ARBA" id="ARBA00022475"/>
    </source>
</evidence>
<keyword evidence="6 7" id="KW-0472">Membrane</keyword>
<evidence type="ECO:0000256" key="4">
    <source>
        <dbReference type="ARBA" id="ARBA00022692"/>
    </source>
</evidence>
<dbReference type="Gene3D" id="1.10.3430.10">
    <property type="entry name" value="Ammonium transporter AmtB like domains"/>
    <property type="match status" value="1"/>
</dbReference>
<keyword evidence="3" id="KW-1003">Cell membrane</keyword>
<dbReference type="PANTHER" id="PTHR10464:SF4">
    <property type="entry name" value="UREA TRANSPORTER"/>
    <property type="match status" value="1"/>
</dbReference>
<dbReference type="InterPro" id="IPR004937">
    <property type="entry name" value="Urea_transporter"/>
</dbReference>
<dbReference type="AlphaFoldDB" id="A0A7X6QXV0"/>
<sequence length="304" mass="31239">MTTAQSAWAGFTARSLARGLGQIFFQPRAWTGVAILAAFVVADWRMALLVLVGTAASTAAGCLLRPPRDTVEAGLLGFCGALVGAAAFTALGSQWLAWLVAAAGGVLCAPVTWVLARLFATPPLRRFALPTTTAPFCLVAGLAYALTTDRHVAAASAPSDAGVVLDLARSLLTNIAEVVLVGGGWSGLLILIGLFLASWRVGVAALMGSAIGSVTALVLGTDPSRIGEGLAGYSGVLTAIALAVVFLRESAASWWYAALGAVLTAGVTLLMNDLTGGPVYTWPYILTTWVMLLIAAPIRGLDRS</sequence>
<dbReference type="GO" id="GO:0005886">
    <property type="term" value="C:plasma membrane"/>
    <property type="evidence" value="ECO:0007669"/>
    <property type="project" value="UniProtKB-SubCell"/>
</dbReference>
<comment type="similarity">
    <text evidence="2">Belongs to the urea transporter family.</text>
</comment>
<comment type="subcellular location">
    <subcellularLocation>
        <location evidence="1">Cell membrane</location>
        <topology evidence="1">Multi-pass membrane protein</topology>
    </subcellularLocation>
</comment>
<dbReference type="InterPro" id="IPR029020">
    <property type="entry name" value="Ammonium/urea_transptr"/>
</dbReference>
<evidence type="ECO:0000313" key="9">
    <source>
        <dbReference type="Proteomes" id="UP000581206"/>
    </source>
</evidence>
<evidence type="ECO:0000313" key="8">
    <source>
        <dbReference type="EMBL" id="NKY21532.1"/>
    </source>
</evidence>
<evidence type="ECO:0000256" key="6">
    <source>
        <dbReference type="ARBA" id="ARBA00023136"/>
    </source>
</evidence>
<keyword evidence="4 7" id="KW-0812">Transmembrane</keyword>
<dbReference type="GO" id="GO:0015204">
    <property type="term" value="F:urea transmembrane transporter activity"/>
    <property type="evidence" value="ECO:0007669"/>
    <property type="project" value="InterPro"/>
</dbReference>
<dbReference type="EMBL" id="JAAXOX010000001">
    <property type="protein sequence ID" value="NKY21532.1"/>
    <property type="molecule type" value="Genomic_DNA"/>
</dbReference>
<feature type="transmembrane region" description="Helical" evidence="7">
    <location>
        <begin position="175"/>
        <end position="196"/>
    </location>
</feature>
<gene>
    <name evidence="8" type="ORF">HGA03_02505</name>
</gene>
<comment type="caution">
    <text evidence="8">The sequence shown here is derived from an EMBL/GenBank/DDBJ whole genome shotgun (WGS) entry which is preliminary data.</text>
</comment>
<feature type="transmembrane region" description="Helical" evidence="7">
    <location>
        <begin position="71"/>
        <end position="89"/>
    </location>
</feature>
<evidence type="ECO:0000256" key="2">
    <source>
        <dbReference type="ARBA" id="ARBA00005914"/>
    </source>
</evidence>
<protein>
    <submittedName>
        <fullName evidence="8">Urea transporter</fullName>
    </submittedName>
</protein>
<feature type="transmembrane region" description="Helical" evidence="7">
    <location>
        <begin position="203"/>
        <end position="220"/>
    </location>
</feature>
<dbReference type="RefSeq" id="WP_168628609.1">
    <property type="nucleotide sequence ID" value="NZ_BONL01000009.1"/>
</dbReference>
<feature type="transmembrane region" description="Helical" evidence="7">
    <location>
        <begin position="46"/>
        <end position="64"/>
    </location>
</feature>
<evidence type="ECO:0000256" key="1">
    <source>
        <dbReference type="ARBA" id="ARBA00004651"/>
    </source>
</evidence>
<accession>A0A7X6QXV0</accession>
<feature type="transmembrane region" description="Helical" evidence="7">
    <location>
        <begin position="127"/>
        <end position="146"/>
    </location>
</feature>
<proteinExistence type="inferred from homology"/>
<keyword evidence="9" id="KW-1185">Reference proteome</keyword>
<feature type="transmembrane region" description="Helical" evidence="7">
    <location>
        <begin position="226"/>
        <end position="247"/>
    </location>
</feature>
<dbReference type="Pfam" id="PF03253">
    <property type="entry name" value="UT"/>
    <property type="match status" value="1"/>
</dbReference>
<dbReference type="Proteomes" id="UP000581206">
    <property type="component" value="Unassembled WGS sequence"/>
</dbReference>
<feature type="transmembrane region" description="Helical" evidence="7">
    <location>
        <begin position="95"/>
        <end position="115"/>
    </location>
</feature>
<name>A0A7X6QXV0_9CELL</name>
<evidence type="ECO:0000256" key="5">
    <source>
        <dbReference type="ARBA" id="ARBA00022989"/>
    </source>
</evidence>
<evidence type="ECO:0000256" key="7">
    <source>
        <dbReference type="SAM" id="Phobius"/>
    </source>
</evidence>
<feature type="transmembrane region" description="Helical" evidence="7">
    <location>
        <begin position="254"/>
        <end position="271"/>
    </location>
</feature>
<feature type="transmembrane region" description="Helical" evidence="7">
    <location>
        <begin position="283"/>
        <end position="301"/>
    </location>
</feature>